<proteinExistence type="predicted"/>
<gene>
    <name evidence="1" type="ORF">NDU88_001136</name>
</gene>
<keyword evidence="2" id="KW-1185">Reference proteome</keyword>
<dbReference type="Proteomes" id="UP001066276">
    <property type="component" value="Chromosome 5"/>
</dbReference>
<dbReference type="AlphaFoldDB" id="A0AAV7R7Q0"/>
<sequence>MPVAKPLAGFASEELEIKWMRRAAPCYAYRTALAFSGFQKGMETLVRGFRINNAAGMSGGGLGGRTSKDQGWLGGRAALAALVRAKCEALEAERALGIRHIYRDPGDRLQGSEYVSGL</sequence>
<organism evidence="1 2">
    <name type="scientific">Pleurodeles waltl</name>
    <name type="common">Iberian ribbed newt</name>
    <dbReference type="NCBI Taxonomy" id="8319"/>
    <lineage>
        <taxon>Eukaryota</taxon>
        <taxon>Metazoa</taxon>
        <taxon>Chordata</taxon>
        <taxon>Craniata</taxon>
        <taxon>Vertebrata</taxon>
        <taxon>Euteleostomi</taxon>
        <taxon>Amphibia</taxon>
        <taxon>Batrachia</taxon>
        <taxon>Caudata</taxon>
        <taxon>Salamandroidea</taxon>
        <taxon>Salamandridae</taxon>
        <taxon>Pleurodelinae</taxon>
        <taxon>Pleurodeles</taxon>
    </lineage>
</organism>
<dbReference type="EMBL" id="JANPWB010000009">
    <property type="protein sequence ID" value="KAJ1148299.1"/>
    <property type="molecule type" value="Genomic_DNA"/>
</dbReference>
<protein>
    <submittedName>
        <fullName evidence="1">Uncharacterized protein</fullName>
    </submittedName>
</protein>
<comment type="caution">
    <text evidence="1">The sequence shown here is derived from an EMBL/GenBank/DDBJ whole genome shotgun (WGS) entry which is preliminary data.</text>
</comment>
<evidence type="ECO:0000313" key="2">
    <source>
        <dbReference type="Proteomes" id="UP001066276"/>
    </source>
</evidence>
<accession>A0AAV7R7Q0</accession>
<name>A0AAV7R7Q0_PLEWA</name>
<evidence type="ECO:0000313" key="1">
    <source>
        <dbReference type="EMBL" id="KAJ1148299.1"/>
    </source>
</evidence>
<reference evidence="1" key="1">
    <citation type="journal article" date="2022" name="bioRxiv">
        <title>Sequencing and chromosome-scale assembly of the giantPleurodeles waltlgenome.</title>
        <authorList>
            <person name="Brown T."/>
            <person name="Elewa A."/>
            <person name="Iarovenko S."/>
            <person name="Subramanian E."/>
            <person name="Araus A.J."/>
            <person name="Petzold A."/>
            <person name="Susuki M."/>
            <person name="Suzuki K.-i.T."/>
            <person name="Hayashi T."/>
            <person name="Toyoda A."/>
            <person name="Oliveira C."/>
            <person name="Osipova E."/>
            <person name="Leigh N.D."/>
            <person name="Simon A."/>
            <person name="Yun M.H."/>
        </authorList>
    </citation>
    <scope>NUCLEOTIDE SEQUENCE</scope>
    <source>
        <strain evidence="1">20211129_DDA</strain>
        <tissue evidence="1">Liver</tissue>
    </source>
</reference>